<dbReference type="STRING" id="760192.Halhy_5062"/>
<feature type="domain" description="Phage shock protein PspC N-terminal" evidence="2">
    <location>
        <begin position="10"/>
        <end position="56"/>
    </location>
</feature>
<dbReference type="HOGENOM" id="CLU_182832_1_0_10"/>
<keyword evidence="4" id="KW-1185">Reference proteome</keyword>
<sequence length="71" mass="8073">MKEVKSLVARSAFGVCSYLGQKMGLSTDRVRLYFIYASFVTLGSPIIVYLVLAFWLNVKKYIKAGRSMLWS</sequence>
<dbReference type="Pfam" id="PF04024">
    <property type="entry name" value="PspC"/>
    <property type="match status" value="1"/>
</dbReference>
<gene>
    <name evidence="3" type="ordered locus">Halhy_5062</name>
</gene>
<protein>
    <recommendedName>
        <fullName evidence="2">Phage shock protein PspC N-terminal domain-containing protein</fullName>
    </recommendedName>
</protein>
<reference evidence="3 4" key="1">
    <citation type="journal article" date="2011" name="Stand. Genomic Sci.">
        <title>Complete genome sequence of Haliscomenobacter hydrossis type strain (O).</title>
        <authorList>
            <consortium name="US DOE Joint Genome Institute (JGI-PGF)"/>
            <person name="Daligault H."/>
            <person name="Lapidus A."/>
            <person name="Zeytun A."/>
            <person name="Nolan M."/>
            <person name="Lucas S."/>
            <person name="Del Rio T.G."/>
            <person name="Tice H."/>
            <person name="Cheng J.F."/>
            <person name="Tapia R."/>
            <person name="Han C."/>
            <person name="Goodwin L."/>
            <person name="Pitluck S."/>
            <person name="Liolios K."/>
            <person name="Pagani I."/>
            <person name="Ivanova N."/>
            <person name="Huntemann M."/>
            <person name="Mavromatis K."/>
            <person name="Mikhailova N."/>
            <person name="Pati A."/>
            <person name="Chen A."/>
            <person name="Palaniappan K."/>
            <person name="Land M."/>
            <person name="Hauser L."/>
            <person name="Brambilla E.M."/>
            <person name="Rohde M."/>
            <person name="Verbarg S."/>
            <person name="Goker M."/>
            <person name="Bristow J."/>
            <person name="Eisen J.A."/>
            <person name="Markowitz V."/>
            <person name="Hugenholtz P."/>
            <person name="Kyrpides N.C."/>
            <person name="Klenk H.P."/>
            <person name="Woyke T."/>
        </authorList>
    </citation>
    <scope>NUCLEOTIDE SEQUENCE [LARGE SCALE GENOMIC DNA]</scope>
    <source>
        <strain evidence="4">ATCC 27775 / DSM 1100 / LMG 10767 / O</strain>
    </source>
</reference>
<dbReference type="eggNOG" id="COG1983">
    <property type="taxonomic scope" value="Bacteria"/>
</dbReference>
<accession>F4L2D5</accession>
<keyword evidence="1" id="KW-0472">Membrane</keyword>
<dbReference type="RefSeq" id="WP_013767423.1">
    <property type="nucleotide sequence ID" value="NC_015510.1"/>
</dbReference>
<dbReference type="KEGG" id="hhy:Halhy_5062"/>
<dbReference type="Proteomes" id="UP000008461">
    <property type="component" value="Chromosome"/>
</dbReference>
<evidence type="ECO:0000313" key="3">
    <source>
        <dbReference type="EMBL" id="AEE52888.1"/>
    </source>
</evidence>
<dbReference type="AlphaFoldDB" id="F4L2D5"/>
<keyword evidence="1" id="KW-0812">Transmembrane</keyword>
<feature type="transmembrane region" description="Helical" evidence="1">
    <location>
        <begin position="33"/>
        <end position="58"/>
    </location>
</feature>
<evidence type="ECO:0000256" key="1">
    <source>
        <dbReference type="SAM" id="Phobius"/>
    </source>
</evidence>
<name>F4L2D5_HALH1</name>
<dbReference type="EMBL" id="CP002691">
    <property type="protein sequence ID" value="AEE52888.1"/>
    <property type="molecule type" value="Genomic_DNA"/>
</dbReference>
<evidence type="ECO:0000259" key="2">
    <source>
        <dbReference type="Pfam" id="PF04024"/>
    </source>
</evidence>
<proteinExistence type="predicted"/>
<reference key="2">
    <citation type="submission" date="2011-04" db="EMBL/GenBank/DDBJ databases">
        <title>Complete sequence of chromosome of Haliscomenobacter hydrossis DSM 1100.</title>
        <authorList>
            <consortium name="US DOE Joint Genome Institute (JGI-PGF)"/>
            <person name="Lucas S."/>
            <person name="Han J."/>
            <person name="Lapidus A."/>
            <person name="Bruce D."/>
            <person name="Goodwin L."/>
            <person name="Pitluck S."/>
            <person name="Peters L."/>
            <person name="Kyrpides N."/>
            <person name="Mavromatis K."/>
            <person name="Ivanova N."/>
            <person name="Ovchinnikova G."/>
            <person name="Pagani I."/>
            <person name="Daligault H."/>
            <person name="Detter J.C."/>
            <person name="Han C."/>
            <person name="Land M."/>
            <person name="Hauser L."/>
            <person name="Markowitz V."/>
            <person name="Cheng J.-F."/>
            <person name="Hugenholtz P."/>
            <person name="Woyke T."/>
            <person name="Wu D."/>
            <person name="Verbarg S."/>
            <person name="Frueling A."/>
            <person name="Brambilla E."/>
            <person name="Klenk H.-P."/>
            <person name="Eisen J.A."/>
        </authorList>
    </citation>
    <scope>NUCLEOTIDE SEQUENCE</scope>
    <source>
        <strain>DSM 1100</strain>
    </source>
</reference>
<dbReference type="InterPro" id="IPR007168">
    <property type="entry name" value="Phageshock_PspC_N"/>
</dbReference>
<dbReference type="OrthoDB" id="674853at2"/>
<organism evidence="3 4">
    <name type="scientific">Haliscomenobacter hydrossis (strain ATCC 27775 / DSM 1100 / LMG 10767 / O)</name>
    <dbReference type="NCBI Taxonomy" id="760192"/>
    <lineage>
        <taxon>Bacteria</taxon>
        <taxon>Pseudomonadati</taxon>
        <taxon>Bacteroidota</taxon>
        <taxon>Saprospiria</taxon>
        <taxon>Saprospirales</taxon>
        <taxon>Haliscomenobacteraceae</taxon>
        <taxon>Haliscomenobacter</taxon>
    </lineage>
</organism>
<evidence type="ECO:0000313" key="4">
    <source>
        <dbReference type="Proteomes" id="UP000008461"/>
    </source>
</evidence>
<keyword evidence="1" id="KW-1133">Transmembrane helix</keyword>